<evidence type="ECO:0000259" key="3">
    <source>
        <dbReference type="PROSITE" id="PS50158"/>
    </source>
</evidence>
<comment type="caution">
    <text evidence="4">The sequence shown here is derived from an EMBL/GenBank/DDBJ whole genome shotgun (WGS) entry which is preliminary data.</text>
</comment>
<protein>
    <recommendedName>
        <fullName evidence="3">CCHC-type domain-containing protein</fullName>
    </recommendedName>
</protein>
<proteinExistence type="predicted"/>
<gene>
    <name evidence="4" type="ORF">ADUPG1_014051</name>
</gene>
<keyword evidence="1" id="KW-0479">Metal-binding</keyword>
<dbReference type="SMART" id="SM00343">
    <property type="entry name" value="ZnF_C2HC"/>
    <property type="match status" value="2"/>
</dbReference>
<keyword evidence="1" id="KW-0862">Zinc</keyword>
<dbReference type="Pfam" id="PF00098">
    <property type="entry name" value="zf-CCHC"/>
    <property type="match status" value="1"/>
</dbReference>
<dbReference type="InterPro" id="IPR036875">
    <property type="entry name" value="Znf_CCHC_sf"/>
</dbReference>
<organism evidence="4 5">
    <name type="scientific">Aduncisulcus paluster</name>
    <dbReference type="NCBI Taxonomy" id="2918883"/>
    <lineage>
        <taxon>Eukaryota</taxon>
        <taxon>Metamonada</taxon>
        <taxon>Carpediemonas-like organisms</taxon>
        <taxon>Aduncisulcus</taxon>
    </lineage>
</organism>
<dbReference type="PROSITE" id="PS50158">
    <property type="entry name" value="ZF_CCHC"/>
    <property type="match status" value="1"/>
</dbReference>
<evidence type="ECO:0000313" key="5">
    <source>
        <dbReference type="Proteomes" id="UP001057375"/>
    </source>
</evidence>
<dbReference type="Proteomes" id="UP001057375">
    <property type="component" value="Unassembled WGS sequence"/>
</dbReference>
<accession>A0ABQ5K8K9</accession>
<sequence>MYPKREKKSIKTANPVEKYDQKEAIETQKDISTDYILVIPKRKDEFEKYVVLPTDKEKAIKKPFKREKPLLKPSIKNDITSSIGLNPSISNASETKVSVQLKTMTPCEIQVTKPLKLTVIENKQEKPPSNGIFIEKLVSEDTDVIKDFLKKIRELKTTHIDLIIPPFGQLMSEVIAIQIGYVLDEIIDITSTNQDYLLKTIKKGIKVFTPDAIFQKFINEAHKIVCEANFDQGSISMKQAFKYTAAWAKLRIEMLEGRELDDDEESKVVDSLVDGIRPLRFRSTIKEAVDNLRAGYKVHESRESDERTLEADNQDRISAYFIYKVISLEKSETQHAILHRSEKEHVNETLQHKKRSLTVTPPPPTMVQTHQMIHTTPYSIVPTVTPALDCKSKTTVNITQKTNKAGRLLFPTCVFCRYSNHWCWNCPRKGGRYQPRHARIKKVSKQAWTRYGSIIHEKRPDLLTKFHDFVADCVRMTGFDETGEDFDLSANLRDSKGRFIPRERILKKDKPCWNCRELGHFTRECTQPLKSKAELDAARDLYYTSKRAFFE</sequence>
<dbReference type="InterPro" id="IPR001878">
    <property type="entry name" value="Znf_CCHC"/>
</dbReference>
<keyword evidence="5" id="KW-1185">Reference proteome</keyword>
<evidence type="ECO:0000256" key="1">
    <source>
        <dbReference type="PROSITE-ProRule" id="PRU00047"/>
    </source>
</evidence>
<keyword evidence="1" id="KW-0863">Zinc-finger</keyword>
<feature type="region of interest" description="Disordered" evidence="2">
    <location>
        <begin position="345"/>
        <end position="364"/>
    </location>
</feature>
<dbReference type="EMBL" id="BQXS01013372">
    <property type="protein sequence ID" value="GKT28884.1"/>
    <property type="molecule type" value="Genomic_DNA"/>
</dbReference>
<reference evidence="4" key="1">
    <citation type="submission" date="2022-03" db="EMBL/GenBank/DDBJ databases">
        <title>Draft genome sequence of Aduncisulcus paluster, a free-living microaerophilic Fornicata.</title>
        <authorList>
            <person name="Yuyama I."/>
            <person name="Kume K."/>
            <person name="Tamura T."/>
            <person name="Inagaki Y."/>
            <person name="Hashimoto T."/>
        </authorList>
    </citation>
    <scope>NUCLEOTIDE SEQUENCE</scope>
    <source>
        <strain evidence="4">NY0171</strain>
    </source>
</reference>
<name>A0ABQ5K8K9_9EUKA</name>
<evidence type="ECO:0000313" key="4">
    <source>
        <dbReference type="EMBL" id="GKT28884.1"/>
    </source>
</evidence>
<evidence type="ECO:0000256" key="2">
    <source>
        <dbReference type="SAM" id="MobiDB-lite"/>
    </source>
</evidence>
<feature type="domain" description="CCHC-type" evidence="3">
    <location>
        <begin position="512"/>
        <end position="527"/>
    </location>
</feature>
<dbReference type="SUPFAM" id="SSF57756">
    <property type="entry name" value="Retrovirus zinc finger-like domains"/>
    <property type="match status" value="1"/>
</dbReference>